<comment type="caution">
    <text evidence="1">The sequence shown here is derived from an EMBL/GenBank/DDBJ whole genome shotgun (WGS) entry which is preliminary data.</text>
</comment>
<dbReference type="Pfam" id="PF08238">
    <property type="entry name" value="Sel1"/>
    <property type="match status" value="3"/>
</dbReference>
<protein>
    <submittedName>
        <fullName evidence="1">Alginate biosynthesis protein</fullName>
    </submittedName>
</protein>
<dbReference type="NCBIfam" id="NF038194">
    <property type="entry name" value="AlgK_TPR_lipo"/>
    <property type="match status" value="1"/>
</dbReference>
<dbReference type="Gene3D" id="1.25.40.10">
    <property type="entry name" value="Tetratricopeptide repeat domain"/>
    <property type="match status" value="1"/>
</dbReference>
<reference evidence="1 2" key="1">
    <citation type="submission" date="2019-07" db="EMBL/GenBank/DDBJ databases">
        <title>Pseudomonas mangiferae sp. nov., isolated from bark of mango tree in Thailand.</title>
        <authorList>
            <person name="Srisuk N."/>
            <person name="Anurat P."/>
        </authorList>
    </citation>
    <scope>NUCLEOTIDE SEQUENCE [LARGE SCALE GENOMIC DNA]</scope>
    <source>
        <strain evidence="1 2">DMKU_BBB3-04</strain>
    </source>
</reference>
<dbReference type="PROSITE" id="PS51257">
    <property type="entry name" value="PROKAR_LIPOPROTEIN"/>
    <property type="match status" value="1"/>
</dbReference>
<name>A0A553H1E9_9PSED</name>
<dbReference type="AlphaFoldDB" id="A0A553H1E9"/>
<dbReference type="Proteomes" id="UP000315235">
    <property type="component" value="Unassembled WGS sequence"/>
</dbReference>
<keyword evidence="2" id="KW-1185">Reference proteome</keyword>
<dbReference type="EMBL" id="VJOY01000004">
    <property type="protein sequence ID" value="TRX75562.1"/>
    <property type="molecule type" value="Genomic_DNA"/>
</dbReference>
<organism evidence="1 2">
    <name type="scientific">Pseudomonas mangiferae</name>
    <dbReference type="NCBI Taxonomy" id="2593654"/>
    <lineage>
        <taxon>Bacteria</taxon>
        <taxon>Pseudomonadati</taxon>
        <taxon>Pseudomonadota</taxon>
        <taxon>Gammaproteobacteria</taxon>
        <taxon>Pseudomonadales</taxon>
        <taxon>Pseudomonadaceae</taxon>
        <taxon>Pseudomonas</taxon>
    </lineage>
</organism>
<dbReference type="SMART" id="SM00671">
    <property type="entry name" value="SEL1"/>
    <property type="match status" value="3"/>
</dbReference>
<dbReference type="RefSeq" id="WP_143487654.1">
    <property type="nucleotide sequence ID" value="NZ_VJOY01000004.1"/>
</dbReference>
<dbReference type="SUPFAM" id="SSF81901">
    <property type="entry name" value="HCP-like"/>
    <property type="match status" value="2"/>
</dbReference>
<evidence type="ECO:0000313" key="2">
    <source>
        <dbReference type="Proteomes" id="UP000315235"/>
    </source>
</evidence>
<dbReference type="PANTHER" id="PTHR11102:SF160">
    <property type="entry name" value="ERAD-ASSOCIATED E3 UBIQUITIN-PROTEIN LIGASE COMPONENT HRD3"/>
    <property type="match status" value="1"/>
</dbReference>
<sequence length="464" mass="51234">MIDTRPRLLLLAVAIGLAGCSGLPDQRLANEALKRGDTATAERNYRQLADLGYVNAQVGLADLQVASGDPEQLREAERTYRRALDESPRAKARLGRLLAAKPGASADERREAGQLLEASFAEGEQNSLMPLVMLYMQYPQDFPGLDVQARISAWRAAGYAQADLAQVVYYRTQGTYDQHLGEIEGICEKALSQADVCYLELATVYQKRAKSDDAQAVEKRDALLERMMAGYRSGNVPAQRVDSVAMVLADAEIGKPDENTAQKLLEEIAPQYPASWVSLARLLYEYPALGDTDKMMEYLDKGRAAAQPRAELLLGKLYYEGKLVPQDPQKAVEHLLKAAPTEPNANYFLGQIYMRGFLGDIDPQKALDYLLTAARAGMVNADFALAQLFSQGKGFVPNPVNAYVFSQLALPKNTPQSLELAQQIDQQLPPADRPRAETLLREERQLRGNAWQTSPALQAMQTQQ</sequence>
<evidence type="ECO:0000313" key="1">
    <source>
        <dbReference type="EMBL" id="TRX75562.1"/>
    </source>
</evidence>
<dbReference type="PANTHER" id="PTHR11102">
    <property type="entry name" value="SEL-1-LIKE PROTEIN"/>
    <property type="match status" value="1"/>
</dbReference>
<dbReference type="OrthoDB" id="6383809at2"/>
<dbReference type="InterPro" id="IPR011990">
    <property type="entry name" value="TPR-like_helical_dom_sf"/>
</dbReference>
<dbReference type="InterPro" id="IPR006597">
    <property type="entry name" value="Sel1-like"/>
</dbReference>
<gene>
    <name evidence="1" type="ORF">FM069_07405</name>
</gene>
<dbReference type="InterPro" id="IPR053440">
    <property type="entry name" value="Alginate_biosynth_AlgK"/>
</dbReference>
<proteinExistence type="predicted"/>
<accession>A0A553H1E9</accession>
<dbReference type="InterPro" id="IPR050767">
    <property type="entry name" value="Sel1_AlgK"/>
</dbReference>